<accession>A0A1H4X7Q2</accession>
<dbReference type="AlphaFoldDB" id="A0A1H4X7Q2"/>
<feature type="domain" description="FAS1-like dehydratase" evidence="1">
    <location>
        <begin position="7"/>
        <end position="122"/>
    </location>
</feature>
<dbReference type="InterPro" id="IPR039569">
    <property type="entry name" value="FAS1-like_DH_region"/>
</dbReference>
<evidence type="ECO:0000313" key="2">
    <source>
        <dbReference type="EMBL" id="SED01696.1"/>
    </source>
</evidence>
<evidence type="ECO:0000313" key="3">
    <source>
        <dbReference type="Proteomes" id="UP000183561"/>
    </source>
</evidence>
<dbReference type="Gene3D" id="3.10.129.10">
    <property type="entry name" value="Hotdog Thioesterase"/>
    <property type="match status" value="1"/>
</dbReference>
<dbReference type="Proteomes" id="UP000183561">
    <property type="component" value="Unassembled WGS sequence"/>
</dbReference>
<sequence>MSYEFPLDYSKVREFARAVKTDDAAHTGTAPVIPPTMLTSGRMIWEPAEQSGFVKLGFDRRRILHGEEEYVFHGPLPRAGQTLTADTRIGESFEKPGKRGGVMTFAKMITEFRDDSGRLVAIQNSTIIQTATTGNSEGSK</sequence>
<dbReference type="OrthoDB" id="5415111at2"/>
<reference evidence="3" key="1">
    <citation type="submission" date="2016-10" db="EMBL/GenBank/DDBJ databases">
        <authorList>
            <person name="Varghese N."/>
            <person name="Submissions S."/>
        </authorList>
    </citation>
    <scope>NUCLEOTIDE SEQUENCE [LARGE SCALE GENOMIC DNA]</scope>
    <source>
        <strain evidence="3">DSM 44498</strain>
    </source>
</reference>
<dbReference type="EMBL" id="FNSV01000005">
    <property type="protein sequence ID" value="SED01696.1"/>
    <property type="molecule type" value="Genomic_DNA"/>
</dbReference>
<gene>
    <name evidence="2" type="ORF">SAMN04490239_6420</name>
</gene>
<dbReference type="SUPFAM" id="SSF54637">
    <property type="entry name" value="Thioesterase/thiol ester dehydrase-isomerase"/>
    <property type="match status" value="1"/>
</dbReference>
<organism evidence="2 3">
    <name type="scientific">Rhodococcus koreensis</name>
    <dbReference type="NCBI Taxonomy" id="99653"/>
    <lineage>
        <taxon>Bacteria</taxon>
        <taxon>Bacillati</taxon>
        <taxon>Actinomycetota</taxon>
        <taxon>Actinomycetes</taxon>
        <taxon>Mycobacteriales</taxon>
        <taxon>Nocardiaceae</taxon>
        <taxon>Rhodococcus</taxon>
    </lineage>
</organism>
<dbReference type="RefSeq" id="WP_072936947.1">
    <property type="nucleotide sequence ID" value="NZ_FNSV01000005.1"/>
</dbReference>
<proteinExistence type="predicted"/>
<dbReference type="Pfam" id="PF13452">
    <property type="entry name" value="FAS1_DH_region"/>
    <property type="match status" value="1"/>
</dbReference>
<dbReference type="InterPro" id="IPR029069">
    <property type="entry name" value="HotDog_dom_sf"/>
</dbReference>
<evidence type="ECO:0000259" key="1">
    <source>
        <dbReference type="Pfam" id="PF13452"/>
    </source>
</evidence>
<protein>
    <submittedName>
        <fullName evidence="2">N-terminal half of MaoC dehydratase</fullName>
    </submittedName>
</protein>
<keyword evidence="3" id="KW-1185">Reference proteome</keyword>
<name>A0A1H4X7Q2_9NOCA</name>